<feature type="region of interest" description="Disordered" evidence="1">
    <location>
        <begin position="66"/>
        <end position="211"/>
    </location>
</feature>
<name>A0A8H5MAB7_9AGAR</name>
<accession>A0A8H5MAB7</accession>
<gene>
    <name evidence="2" type="ORF">D9615_001972</name>
</gene>
<dbReference type="OrthoDB" id="3070805at2759"/>
<evidence type="ECO:0000313" key="2">
    <source>
        <dbReference type="EMBL" id="KAF5386693.1"/>
    </source>
</evidence>
<dbReference type="AlphaFoldDB" id="A0A8H5MAB7"/>
<dbReference type="EMBL" id="JAACJP010000002">
    <property type="protein sequence ID" value="KAF5386693.1"/>
    <property type="molecule type" value="Genomic_DNA"/>
</dbReference>
<sequence>MADPYLNFRDLYHALDESKALESIDNLIGGLPLIGFQNLGSTLFAEDRGLPSWFHTAPEFIIRAGRRGPRYVEQGDSPRPRSSRPPARIDDHLVTQMKTPVDLPSQSARAPEPLSHGYNYGPALPAQTQPSGHRRHASATSITEVRPGLPPYHSAPQAYAGHPSGYSARPPAEDYSNDPGRHRSSRGHAKRPSEQYQLPPSLPSVSYAHRR</sequence>
<keyword evidence="3" id="KW-1185">Reference proteome</keyword>
<dbReference type="Proteomes" id="UP000565441">
    <property type="component" value="Unassembled WGS sequence"/>
</dbReference>
<organism evidence="2 3">
    <name type="scientific">Tricholomella constricta</name>
    <dbReference type="NCBI Taxonomy" id="117010"/>
    <lineage>
        <taxon>Eukaryota</taxon>
        <taxon>Fungi</taxon>
        <taxon>Dikarya</taxon>
        <taxon>Basidiomycota</taxon>
        <taxon>Agaricomycotina</taxon>
        <taxon>Agaricomycetes</taxon>
        <taxon>Agaricomycetidae</taxon>
        <taxon>Agaricales</taxon>
        <taxon>Tricholomatineae</taxon>
        <taxon>Lyophyllaceae</taxon>
        <taxon>Tricholomella</taxon>
    </lineage>
</organism>
<evidence type="ECO:0000256" key="1">
    <source>
        <dbReference type="SAM" id="MobiDB-lite"/>
    </source>
</evidence>
<protein>
    <submittedName>
        <fullName evidence="2">Uncharacterized protein</fullName>
    </submittedName>
</protein>
<reference evidence="2 3" key="1">
    <citation type="journal article" date="2020" name="ISME J.">
        <title>Uncovering the hidden diversity of litter-decomposition mechanisms in mushroom-forming fungi.</title>
        <authorList>
            <person name="Floudas D."/>
            <person name="Bentzer J."/>
            <person name="Ahren D."/>
            <person name="Johansson T."/>
            <person name="Persson P."/>
            <person name="Tunlid A."/>
        </authorList>
    </citation>
    <scope>NUCLEOTIDE SEQUENCE [LARGE SCALE GENOMIC DNA]</scope>
    <source>
        <strain evidence="2 3">CBS 661.87</strain>
    </source>
</reference>
<proteinExistence type="predicted"/>
<comment type="caution">
    <text evidence="2">The sequence shown here is derived from an EMBL/GenBank/DDBJ whole genome shotgun (WGS) entry which is preliminary data.</text>
</comment>
<evidence type="ECO:0000313" key="3">
    <source>
        <dbReference type="Proteomes" id="UP000565441"/>
    </source>
</evidence>